<sequence>MRRPIARAASWTETTDIAGWITGSDPTAAGWRFRCMNAAAARHVSGIIGLVRPDAIRYCGRRAVSNWECPRGMLSETPDNGTSDAAKWARLIEAVAVRRDREAFAALLRHFAPRIKTFMKRSGASEQLADELAQEALFAVWSKASLFDPSSAGAAAWIFTIARNLRIDALRRQKRTPTIDTSQTELEFQQDEGPLPDAGVAASEIETRVRDALSALPDEQMRVIELSFFHETAHAEIARALDIPLGTVKSRLRLAMARLRSLLDDFS</sequence>
<evidence type="ECO:0000313" key="2">
    <source>
        <dbReference type="Proteomes" id="UP000692816"/>
    </source>
</evidence>
<dbReference type="EMBL" id="CP088282">
    <property type="protein sequence ID" value="UGY03178.1"/>
    <property type="molecule type" value="Genomic_DNA"/>
</dbReference>
<keyword evidence="2" id="KW-1185">Reference proteome</keyword>
<accession>A0ACD3V9U1</accession>
<reference evidence="1 2" key="1">
    <citation type="journal article" date="2021" name="Int. J. Syst. Evol. Microbiol.">
        <title>Bradyrhizobium septentrionale sp. nov. (sv. septentrionale) and Bradyrhizobium quebecense sp. nov. (sv. septentrionale) associated with legumes native to Canada possess rearranged symbiosis genes and numerous insertion sequences.</title>
        <authorList>
            <person name="Bromfield E.S.P."/>
            <person name="Cloutier S."/>
        </authorList>
    </citation>
    <scope>NUCLEOTIDE SEQUENCE [LARGE SCALE GENOMIC DNA]</scope>
    <source>
        <strain evidence="1 2">12S5</strain>
    </source>
</reference>
<organism evidence="1 2">
    <name type="scientific">Bradyrhizobium quebecense</name>
    <dbReference type="NCBI Taxonomy" id="2748629"/>
    <lineage>
        <taxon>Bacteria</taxon>
        <taxon>Pseudomonadati</taxon>
        <taxon>Pseudomonadota</taxon>
        <taxon>Alphaproteobacteria</taxon>
        <taxon>Hyphomicrobiales</taxon>
        <taxon>Nitrobacteraceae</taxon>
        <taxon>Bradyrhizobium</taxon>
    </lineage>
</organism>
<name>A0ACD3V9U1_9BRAD</name>
<gene>
    <name evidence="1" type="ORF">J4P68_0040055</name>
</gene>
<proteinExistence type="predicted"/>
<protein>
    <submittedName>
        <fullName evidence="1">Sigma-70 family RNA polymerase sigma factor</fullName>
    </submittedName>
</protein>
<dbReference type="Proteomes" id="UP000692816">
    <property type="component" value="Chromosome"/>
</dbReference>
<evidence type="ECO:0000313" key="1">
    <source>
        <dbReference type="EMBL" id="UGY03178.1"/>
    </source>
</evidence>